<keyword evidence="3" id="KW-1185">Reference proteome</keyword>
<gene>
    <name evidence="2" type="ORF">PX653_05050</name>
</gene>
<organism evidence="2 3">
    <name type="scientific">Pseudoduganella chitinolytica</name>
    <dbReference type="NCBI Taxonomy" id="34070"/>
    <lineage>
        <taxon>Bacteria</taxon>
        <taxon>Pseudomonadati</taxon>
        <taxon>Pseudomonadota</taxon>
        <taxon>Betaproteobacteria</taxon>
        <taxon>Burkholderiales</taxon>
        <taxon>Oxalobacteraceae</taxon>
        <taxon>Telluria group</taxon>
        <taxon>Pseudoduganella</taxon>
    </lineage>
</organism>
<keyword evidence="1" id="KW-1133">Transmembrane helix</keyword>
<protein>
    <submittedName>
        <fullName evidence="2">Uncharacterized protein</fullName>
    </submittedName>
</protein>
<dbReference type="EMBL" id="CP119083">
    <property type="protein sequence ID" value="WEF34140.1"/>
    <property type="molecule type" value="Genomic_DNA"/>
</dbReference>
<reference evidence="2 3" key="1">
    <citation type="submission" date="2023-02" db="EMBL/GenBank/DDBJ databases">
        <title>Gemone sequence of Telluria chitinolytica ACM 3522T.</title>
        <authorList>
            <person name="Frediansyah A."/>
            <person name="Miess H."/>
            <person name="Gross H."/>
        </authorList>
    </citation>
    <scope>NUCLEOTIDE SEQUENCE [LARGE SCALE GENOMIC DNA]</scope>
    <source>
        <strain evidence="2 3">ACM 3522</strain>
    </source>
</reference>
<accession>A0ABY8BE03</accession>
<sequence length="107" mass="10983">MKSSVKAALCSALLFPGLGQLIVLKRPARAALCMIPALAAVLFLLWTALAAASAIVDRIAAGTLALDPVLIQQQIEATNTGPGSNIAAAILIVAWLGSIVDALFHKP</sequence>
<keyword evidence="1" id="KW-0812">Transmembrane</keyword>
<feature type="transmembrane region" description="Helical" evidence="1">
    <location>
        <begin position="35"/>
        <end position="56"/>
    </location>
</feature>
<evidence type="ECO:0000313" key="3">
    <source>
        <dbReference type="Proteomes" id="UP001216510"/>
    </source>
</evidence>
<dbReference type="Proteomes" id="UP001216510">
    <property type="component" value="Chromosome"/>
</dbReference>
<name>A0ABY8BE03_9BURK</name>
<dbReference type="RefSeq" id="WP_277416820.1">
    <property type="nucleotide sequence ID" value="NZ_CP119083.1"/>
</dbReference>
<keyword evidence="1" id="KW-0472">Membrane</keyword>
<evidence type="ECO:0000256" key="1">
    <source>
        <dbReference type="SAM" id="Phobius"/>
    </source>
</evidence>
<feature type="transmembrane region" description="Helical" evidence="1">
    <location>
        <begin position="86"/>
        <end position="104"/>
    </location>
</feature>
<proteinExistence type="predicted"/>
<evidence type="ECO:0000313" key="2">
    <source>
        <dbReference type="EMBL" id="WEF34140.1"/>
    </source>
</evidence>